<organism evidence="2 3">
    <name type="scientific">Macrostomum lignano</name>
    <dbReference type="NCBI Taxonomy" id="282301"/>
    <lineage>
        <taxon>Eukaryota</taxon>
        <taxon>Metazoa</taxon>
        <taxon>Spiralia</taxon>
        <taxon>Lophotrochozoa</taxon>
        <taxon>Platyhelminthes</taxon>
        <taxon>Rhabditophora</taxon>
        <taxon>Macrostomorpha</taxon>
        <taxon>Macrostomida</taxon>
        <taxon>Macrostomidae</taxon>
        <taxon>Macrostomum</taxon>
    </lineage>
</organism>
<dbReference type="AlphaFoldDB" id="A0A267E5C3"/>
<feature type="compositionally biased region" description="Low complexity" evidence="1">
    <location>
        <begin position="263"/>
        <end position="275"/>
    </location>
</feature>
<feature type="non-terminal residue" evidence="2">
    <location>
        <position position="1"/>
    </location>
</feature>
<evidence type="ECO:0000256" key="1">
    <source>
        <dbReference type="SAM" id="MobiDB-lite"/>
    </source>
</evidence>
<protein>
    <submittedName>
        <fullName evidence="2">Uncharacterized protein</fullName>
    </submittedName>
</protein>
<feature type="region of interest" description="Disordered" evidence="1">
    <location>
        <begin position="207"/>
        <end position="280"/>
    </location>
</feature>
<comment type="caution">
    <text evidence="2">The sequence shown here is derived from an EMBL/GenBank/DDBJ whole genome shotgun (WGS) entry which is preliminary data.</text>
</comment>
<sequence length="452" mass="50429">TAWHRAPRSGGASPLLIQALSLDTLNKKPKASPKAGEKARLQMEPRQKQLFASTEAQKLLKVKIQVCGRFLLGPEDDFGPEKAEELVRRVAKSNARVRTCLRVFNTGLRLGENGLFASMPLEHIKYQRIVACISPRQPTPQRLLTLCTRDFDQKCITVLQFKDPAALTEATRLIDKQRRLAAEEANYLPDTPVRQTATSNWAMQAAATQQQQQQQQKSQTEPRMSSFSADSGFPGFGPLERGYSQRALASQVQPRRSAASPEARVTVRASSVSTSMPDDGFFDQRQAAAHERGSRTERTIDSVVINYDDVPAGATYAVFESQNGPPTLLNERSVINGRSSGGFAARPGTLRVQTSNSYDDVDRVDGRRPQVTYVTNSQRSNSNFQVLQPQYSPPQQPSGQLVKLVPVRSRMPQHHHVYLQQPQHHRHQYYALQPVNNSRGSLGRGYFQLVTK</sequence>
<reference evidence="2 3" key="1">
    <citation type="submission" date="2017-06" db="EMBL/GenBank/DDBJ databases">
        <title>A platform for efficient transgenesis in Macrostomum lignano, a flatworm model organism for stem cell research.</title>
        <authorList>
            <person name="Berezikov E."/>
        </authorList>
    </citation>
    <scope>NUCLEOTIDE SEQUENCE [LARGE SCALE GENOMIC DNA]</scope>
    <source>
        <strain evidence="2">DV1</strain>
        <tissue evidence="2">Whole organism</tissue>
    </source>
</reference>
<name>A0A267E5C3_9PLAT</name>
<keyword evidence="3" id="KW-1185">Reference proteome</keyword>
<feature type="compositionally biased region" description="Polar residues" evidence="1">
    <location>
        <begin position="217"/>
        <end position="229"/>
    </location>
</feature>
<accession>A0A267E5C3</accession>
<evidence type="ECO:0000313" key="2">
    <source>
        <dbReference type="EMBL" id="PAA56124.1"/>
    </source>
</evidence>
<dbReference type="Proteomes" id="UP000215902">
    <property type="component" value="Unassembled WGS sequence"/>
</dbReference>
<feature type="compositionally biased region" description="Low complexity" evidence="1">
    <location>
        <begin position="207"/>
        <end position="216"/>
    </location>
</feature>
<dbReference type="EMBL" id="NIVC01002660">
    <property type="protein sequence ID" value="PAA56124.1"/>
    <property type="molecule type" value="Genomic_DNA"/>
</dbReference>
<gene>
    <name evidence="2" type="ORF">BOX15_Mlig018304g2</name>
</gene>
<proteinExistence type="predicted"/>
<evidence type="ECO:0000313" key="3">
    <source>
        <dbReference type="Proteomes" id="UP000215902"/>
    </source>
</evidence>